<evidence type="ECO:0000313" key="3">
    <source>
        <dbReference type="Proteomes" id="UP000799770"/>
    </source>
</evidence>
<dbReference type="AlphaFoldDB" id="A0A6A5YS40"/>
<keyword evidence="3" id="KW-1185">Reference proteome</keyword>
<name>A0A6A5YS40_9PLEO</name>
<accession>A0A6A5YS40</accession>
<feature type="compositionally biased region" description="Polar residues" evidence="1">
    <location>
        <begin position="72"/>
        <end position="84"/>
    </location>
</feature>
<dbReference type="Proteomes" id="UP000799770">
    <property type="component" value="Unassembled WGS sequence"/>
</dbReference>
<protein>
    <submittedName>
        <fullName evidence="2">Uncharacterized protein</fullName>
    </submittedName>
</protein>
<gene>
    <name evidence="2" type="ORF">BDV96DRAFT_229599</name>
</gene>
<organism evidence="2 3">
    <name type="scientific">Lophiotrema nucula</name>
    <dbReference type="NCBI Taxonomy" id="690887"/>
    <lineage>
        <taxon>Eukaryota</taxon>
        <taxon>Fungi</taxon>
        <taxon>Dikarya</taxon>
        <taxon>Ascomycota</taxon>
        <taxon>Pezizomycotina</taxon>
        <taxon>Dothideomycetes</taxon>
        <taxon>Pleosporomycetidae</taxon>
        <taxon>Pleosporales</taxon>
        <taxon>Lophiotremataceae</taxon>
        <taxon>Lophiotrema</taxon>
    </lineage>
</organism>
<proteinExistence type="predicted"/>
<evidence type="ECO:0000313" key="2">
    <source>
        <dbReference type="EMBL" id="KAF2109942.1"/>
    </source>
</evidence>
<dbReference type="EMBL" id="ML977340">
    <property type="protein sequence ID" value="KAF2109942.1"/>
    <property type="molecule type" value="Genomic_DNA"/>
</dbReference>
<sequence>MFFSQRRSSLLPSCPSHITRTRTRVVNSRSSPLTTLPFPPLPLHPIQTVQIIRGFNFLFSKGVHKPLPSQPCPNSTRPRNSTPASPRDSLPTRSLSVRPKSTPLHSTPPLHVVS</sequence>
<reference evidence="2" key="1">
    <citation type="journal article" date="2020" name="Stud. Mycol.">
        <title>101 Dothideomycetes genomes: a test case for predicting lifestyles and emergence of pathogens.</title>
        <authorList>
            <person name="Haridas S."/>
            <person name="Albert R."/>
            <person name="Binder M."/>
            <person name="Bloem J."/>
            <person name="Labutti K."/>
            <person name="Salamov A."/>
            <person name="Andreopoulos B."/>
            <person name="Baker S."/>
            <person name="Barry K."/>
            <person name="Bills G."/>
            <person name="Bluhm B."/>
            <person name="Cannon C."/>
            <person name="Castanera R."/>
            <person name="Culley D."/>
            <person name="Daum C."/>
            <person name="Ezra D."/>
            <person name="Gonzalez J."/>
            <person name="Henrissat B."/>
            <person name="Kuo A."/>
            <person name="Liang C."/>
            <person name="Lipzen A."/>
            <person name="Lutzoni F."/>
            <person name="Magnuson J."/>
            <person name="Mondo S."/>
            <person name="Nolan M."/>
            <person name="Ohm R."/>
            <person name="Pangilinan J."/>
            <person name="Park H.-J."/>
            <person name="Ramirez L."/>
            <person name="Alfaro M."/>
            <person name="Sun H."/>
            <person name="Tritt A."/>
            <person name="Yoshinaga Y."/>
            <person name="Zwiers L.-H."/>
            <person name="Turgeon B."/>
            <person name="Goodwin S."/>
            <person name="Spatafora J."/>
            <person name="Crous P."/>
            <person name="Grigoriev I."/>
        </authorList>
    </citation>
    <scope>NUCLEOTIDE SEQUENCE</scope>
    <source>
        <strain evidence="2">CBS 627.86</strain>
    </source>
</reference>
<evidence type="ECO:0000256" key="1">
    <source>
        <dbReference type="SAM" id="MobiDB-lite"/>
    </source>
</evidence>
<feature type="region of interest" description="Disordered" evidence="1">
    <location>
        <begin position="66"/>
        <end position="114"/>
    </location>
</feature>